<dbReference type="InterPro" id="IPR013656">
    <property type="entry name" value="PAS_4"/>
</dbReference>
<evidence type="ECO:0000256" key="5">
    <source>
        <dbReference type="ARBA" id="ARBA00022553"/>
    </source>
</evidence>
<evidence type="ECO:0000256" key="13">
    <source>
        <dbReference type="ARBA" id="ARBA00023136"/>
    </source>
</evidence>
<dbReference type="Gene3D" id="1.10.287.130">
    <property type="match status" value="1"/>
</dbReference>
<evidence type="ECO:0000256" key="16">
    <source>
        <dbReference type="PROSITE-ProRule" id="PRU00110"/>
    </source>
</evidence>
<keyword evidence="27" id="KW-1185">Reference proteome</keyword>
<dbReference type="Pfam" id="PF00672">
    <property type="entry name" value="HAMP"/>
    <property type="match status" value="1"/>
</dbReference>
<feature type="modified residue" description="4-aspartylphosphate" evidence="17">
    <location>
        <position position="1001"/>
    </location>
</feature>
<dbReference type="Gene3D" id="3.30.565.10">
    <property type="entry name" value="Histidine kinase-like ATPase, C-terminal domain"/>
    <property type="match status" value="1"/>
</dbReference>
<keyword evidence="7 19" id="KW-0812">Transmembrane</keyword>
<dbReference type="CDD" id="cd00082">
    <property type="entry name" value="HisKA"/>
    <property type="match status" value="1"/>
</dbReference>
<keyword evidence="10" id="KW-0067">ATP-binding</keyword>
<dbReference type="Gene3D" id="3.30.450.40">
    <property type="match status" value="1"/>
</dbReference>
<evidence type="ECO:0000256" key="19">
    <source>
        <dbReference type="SAM" id="Phobius"/>
    </source>
</evidence>
<dbReference type="Pfam" id="PF00512">
    <property type="entry name" value="HisKA"/>
    <property type="match status" value="1"/>
</dbReference>
<evidence type="ECO:0000256" key="14">
    <source>
        <dbReference type="ARBA" id="ARBA00064003"/>
    </source>
</evidence>
<keyword evidence="11 19" id="KW-1133">Transmembrane helix</keyword>
<dbReference type="InterPro" id="IPR036097">
    <property type="entry name" value="HisK_dim/P_sf"/>
</dbReference>
<reference evidence="26 27" key="1">
    <citation type="submission" date="2014-09" db="EMBL/GenBank/DDBJ databases">
        <title>Sporocytophaga myxococcoides PG-01 genome sequencing.</title>
        <authorList>
            <person name="Liu L."/>
            <person name="Gao P.J."/>
            <person name="Chen G.J."/>
            <person name="Wang L.S."/>
        </authorList>
    </citation>
    <scope>NUCLEOTIDE SEQUENCE [LARGE SCALE GENOMIC DNA]</scope>
    <source>
        <strain evidence="26 27">PG-01</strain>
    </source>
</reference>
<dbReference type="SUPFAM" id="SSF47226">
    <property type="entry name" value="Histidine-containing phosphotransfer domain, HPT domain"/>
    <property type="match status" value="1"/>
</dbReference>
<dbReference type="PROSITE" id="PS50109">
    <property type="entry name" value="HIS_KIN"/>
    <property type="match status" value="1"/>
</dbReference>
<dbReference type="OrthoDB" id="9781208at2"/>
<name>A0A098LCK1_9BACT</name>
<dbReference type="SMART" id="SM00065">
    <property type="entry name" value="GAF"/>
    <property type="match status" value="1"/>
</dbReference>
<dbReference type="Pfam" id="PF01627">
    <property type="entry name" value="Hpt"/>
    <property type="match status" value="1"/>
</dbReference>
<keyword evidence="5 17" id="KW-0597">Phosphoprotein</keyword>
<keyword evidence="9 26" id="KW-0418">Kinase</keyword>
<evidence type="ECO:0000313" key="27">
    <source>
        <dbReference type="Proteomes" id="UP000030185"/>
    </source>
</evidence>
<dbReference type="CDD" id="cd00130">
    <property type="entry name" value="PAS"/>
    <property type="match status" value="2"/>
</dbReference>
<feature type="transmembrane region" description="Helical" evidence="19">
    <location>
        <begin position="165"/>
        <end position="184"/>
    </location>
</feature>
<dbReference type="RefSeq" id="WP_052430061.1">
    <property type="nucleotide sequence ID" value="NZ_BBLT01000003.1"/>
</dbReference>
<dbReference type="InterPro" id="IPR004358">
    <property type="entry name" value="Sig_transdc_His_kin-like_C"/>
</dbReference>
<dbReference type="SUPFAM" id="SSF158472">
    <property type="entry name" value="HAMP domain-like"/>
    <property type="match status" value="1"/>
</dbReference>
<dbReference type="SMART" id="SM00448">
    <property type="entry name" value="REC"/>
    <property type="match status" value="1"/>
</dbReference>
<dbReference type="InterPro" id="IPR000014">
    <property type="entry name" value="PAS"/>
</dbReference>
<dbReference type="Pfam" id="PF01590">
    <property type="entry name" value="GAF"/>
    <property type="match status" value="1"/>
</dbReference>
<dbReference type="GO" id="GO:0005886">
    <property type="term" value="C:plasma membrane"/>
    <property type="evidence" value="ECO:0007669"/>
    <property type="project" value="UniProtKB-SubCell"/>
</dbReference>
<evidence type="ECO:0000256" key="4">
    <source>
        <dbReference type="ARBA" id="ARBA00022475"/>
    </source>
</evidence>
<evidence type="ECO:0000259" key="24">
    <source>
        <dbReference type="PROSITE" id="PS50885"/>
    </source>
</evidence>
<dbReference type="InterPro" id="IPR003594">
    <property type="entry name" value="HATPase_dom"/>
</dbReference>
<evidence type="ECO:0000259" key="23">
    <source>
        <dbReference type="PROSITE" id="PS50113"/>
    </source>
</evidence>
<comment type="caution">
    <text evidence="26">The sequence shown here is derived from an EMBL/GenBank/DDBJ whole genome shotgun (WGS) entry which is preliminary data.</text>
</comment>
<evidence type="ECO:0000256" key="8">
    <source>
        <dbReference type="ARBA" id="ARBA00022741"/>
    </source>
</evidence>
<dbReference type="GO" id="GO:0000155">
    <property type="term" value="F:phosphorelay sensor kinase activity"/>
    <property type="evidence" value="ECO:0007669"/>
    <property type="project" value="InterPro"/>
</dbReference>
<dbReference type="SMART" id="SM00086">
    <property type="entry name" value="PAC"/>
    <property type="match status" value="1"/>
</dbReference>
<sequence length="1204" mass="135829">MAFHLPKIRDLSIRNKLIFLQFFTCLIVLALCCAAFVFADVREYKDNKVNSLSSMAQLIGSSSISALEFLDNEAASSILSDLVVVDDVSNAKILDKNNQVFASYSKRGSRDFNFHLEDKSSVEFEEGYLYIYHEIKLDNGETIGMVCIRAELTQLDAVIKRKIQIAAFFLGIGMLLAYLIALFLQKYISAPLLRLVSVMAKVSKEGSYGNHAKVEGKDEIGTLSLVFNEMLNQLERRDKELIENNYLLNSILNSMGDGVLVVDNDLNFMLWNPAFEKKHGGLLIAHPRSALGSNYDMFLPGEATPLDYTNIPLFKAVKGEEFNNQELLLKTHDNVLTYISITARPLKDRNNQVIGAVAVVRDITQRKQIQLDLDTARQQLQDMIDYSSASIFAKDLDGRYIFINKNFEQVYKVEKNKVIGYTDFEFLPREEALPLYEHDQEVFRGGHDVSFEEKLERDGYPQTFITVKYPLKDNNGKVYGLCGISTEITERKAMEEADKKRVAQMIKFQETLLNLTSMEIDLPLDEKLKTILSTCAEVIDVERCGIWFFSEDKKEIFPKIIYLKSKNDTISGKPIKKTPNSNYFKALENFHTIDANDALTDPRTAELGDIYLKPLGISSTLDVAIRLGGEISGMLCFEQIGNKRNWSYEVQVFSSSIAGIVALAIENFERIKAEKELHQLNSELANAKTAAEQSNAAKDVFLASMSHEIRTPLNAIIGFQQLLKETDLSEEQLEIVSSIDFAGRNLLVIINDILDLSKIEAGKVEFVESEINVAGIIRSVIELFEQKVKEKNLKIAFYHDPTIPSGLIGDGARLSQILLNLIGNAVKFTEKGEIKVITHLLDVKRDHFSCLFEVEDTGIGIPKEKLVRIFERFTQAEADTTRRYGGTGLGLTISRHLIELQGGTLMVKSEPGKGSVFSFKLKFKKAADKNVIGMATPERGIKSLPKKVKPLKILLAEDTVLNQNLILKVFQKTEHSVDIANNGVEAVEKVKLHNFDIILMDVQMPLMDGCQATEEIRKLKDPVKSKVPIIALTAFVSKSEEERYRRKGMDAYITKPFDKENLLQTIYKLTDSGFINSYSKTVMDTSSNLFSLNFLEETSEGDKEFVINMVNLILDEAPDRLKSLKEAIQERDYTAIKTNAHRLKNIVIPVQMERAKELATAIEENGRNSENIQIIVSHFAELNEIIQSVLEPLRKRIEVMKQNS</sequence>
<dbReference type="PROSITE" id="PS50894">
    <property type="entry name" value="HPT"/>
    <property type="match status" value="1"/>
</dbReference>
<dbReference type="InterPro" id="IPR000700">
    <property type="entry name" value="PAS-assoc_C"/>
</dbReference>
<dbReference type="PANTHER" id="PTHR45339">
    <property type="entry name" value="HYBRID SIGNAL TRANSDUCTION HISTIDINE KINASE J"/>
    <property type="match status" value="1"/>
</dbReference>
<dbReference type="eggNOG" id="COG0642">
    <property type="taxonomic scope" value="Bacteria"/>
</dbReference>
<dbReference type="PRINTS" id="PR00344">
    <property type="entry name" value="BCTRLSENSOR"/>
</dbReference>
<dbReference type="CDD" id="cd16922">
    <property type="entry name" value="HATPase_EvgS-ArcB-TorS-like"/>
    <property type="match status" value="1"/>
</dbReference>
<dbReference type="SUPFAM" id="SSF52172">
    <property type="entry name" value="CheY-like"/>
    <property type="match status" value="1"/>
</dbReference>
<dbReference type="NCBIfam" id="TIGR00229">
    <property type="entry name" value="sensory_box"/>
    <property type="match status" value="2"/>
</dbReference>
<feature type="domain" description="HAMP" evidence="24">
    <location>
        <begin position="186"/>
        <end position="239"/>
    </location>
</feature>
<feature type="domain" description="PAC" evidence="23">
    <location>
        <begin position="447"/>
        <end position="500"/>
    </location>
</feature>
<dbReference type="InterPro" id="IPR001610">
    <property type="entry name" value="PAC"/>
</dbReference>
<evidence type="ECO:0000256" key="1">
    <source>
        <dbReference type="ARBA" id="ARBA00000085"/>
    </source>
</evidence>
<feature type="domain" description="PAC" evidence="23">
    <location>
        <begin position="323"/>
        <end position="375"/>
    </location>
</feature>
<feature type="domain" description="HPt" evidence="25">
    <location>
        <begin position="1102"/>
        <end position="1200"/>
    </location>
</feature>
<dbReference type="CDD" id="cd06225">
    <property type="entry name" value="HAMP"/>
    <property type="match status" value="1"/>
</dbReference>
<keyword evidence="4" id="KW-1003">Cell membrane</keyword>
<dbReference type="InterPro" id="IPR029016">
    <property type="entry name" value="GAF-like_dom_sf"/>
</dbReference>
<evidence type="ECO:0000256" key="6">
    <source>
        <dbReference type="ARBA" id="ARBA00022679"/>
    </source>
</evidence>
<evidence type="ECO:0000259" key="20">
    <source>
        <dbReference type="PROSITE" id="PS50109"/>
    </source>
</evidence>
<dbReference type="PROSITE" id="PS50113">
    <property type="entry name" value="PAC"/>
    <property type="match status" value="2"/>
</dbReference>
<keyword evidence="12" id="KW-0902">Two-component regulatory system</keyword>
<dbReference type="InterPro" id="IPR001789">
    <property type="entry name" value="Sig_transdc_resp-reg_receiver"/>
</dbReference>
<dbReference type="AlphaFoldDB" id="A0A098LCK1"/>
<dbReference type="Gene3D" id="3.30.450.20">
    <property type="entry name" value="PAS domain"/>
    <property type="match status" value="2"/>
</dbReference>
<dbReference type="Gene3D" id="6.10.340.10">
    <property type="match status" value="1"/>
</dbReference>
<feature type="coiled-coil region" evidence="18">
    <location>
        <begin position="670"/>
        <end position="697"/>
    </location>
</feature>
<comment type="subunit">
    <text evidence="14">At low DSF concentrations, interacts with RpfF.</text>
</comment>
<dbReference type="SMART" id="SM00387">
    <property type="entry name" value="HATPase_c"/>
    <property type="match status" value="1"/>
</dbReference>
<evidence type="ECO:0000259" key="25">
    <source>
        <dbReference type="PROSITE" id="PS50894"/>
    </source>
</evidence>
<dbReference type="InterPro" id="IPR011006">
    <property type="entry name" value="CheY-like_superfamily"/>
</dbReference>
<dbReference type="SUPFAM" id="SSF47384">
    <property type="entry name" value="Homodimeric domain of signal transducing histidine kinase"/>
    <property type="match status" value="1"/>
</dbReference>
<feature type="domain" description="Histidine kinase" evidence="20">
    <location>
        <begin position="704"/>
        <end position="925"/>
    </location>
</feature>
<protein>
    <recommendedName>
        <fullName evidence="15">Sensory/regulatory protein RpfC</fullName>
        <ecNumber evidence="3">2.7.13.3</ecNumber>
    </recommendedName>
</protein>
<keyword evidence="13 19" id="KW-0472">Membrane</keyword>
<dbReference type="InterPro" id="IPR033417">
    <property type="entry name" value="CHASE8"/>
</dbReference>
<dbReference type="Pfam" id="PF17152">
    <property type="entry name" value="CHASE8"/>
    <property type="match status" value="1"/>
</dbReference>
<accession>A0A098LCK1</accession>
<evidence type="ECO:0000256" key="15">
    <source>
        <dbReference type="ARBA" id="ARBA00068150"/>
    </source>
</evidence>
<evidence type="ECO:0000256" key="17">
    <source>
        <dbReference type="PROSITE-ProRule" id="PRU00169"/>
    </source>
</evidence>
<dbReference type="GO" id="GO:0005524">
    <property type="term" value="F:ATP binding"/>
    <property type="evidence" value="ECO:0007669"/>
    <property type="project" value="UniProtKB-KW"/>
</dbReference>
<keyword evidence="8" id="KW-0547">Nucleotide-binding</keyword>
<dbReference type="EMBL" id="BBLT01000003">
    <property type="protein sequence ID" value="GAL84720.1"/>
    <property type="molecule type" value="Genomic_DNA"/>
</dbReference>
<dbReference type="InterPro" id="IPR036641">
    <property type="entry name" value="HPT_dom_sf"/>
</dbReference>
<evidence type="ECO:0000259" key="22">
    <source>
        <dbReference type="PROSITE" id="PS50112"/>
    </source>
</evidence>
<comment type="subcellular location">
    <subcellularLocation>
        <location evidence="2">Cell membrane</location>
        <topology evidence="2">Multi-pass membrane protein</topology>
    </subcellularLocation>
</comment>
<dbReference type="InterPro" id="IPR005467">
    <property type="entry name" value="His_kinase_dom"/>
</dbReference>
<evidence type="ECO:0000256" key="7">
    <source>
        <dbReference type="ARBA" id="ARBA00022692"/>
    </source>
</evidence>
<dbReference type="Pfam" id="PF00072">
    <property type="entry name" value="Response_reg"/>
    <property type="match status" value="1"/>
</dbReference>
<dbReference type="InterPro" id="IPR036890">
    <property type="entry name" value="HATPase_C_sf"/>
</dbReference>
<dbReference type="PANTHER" id="PTHR45339:SF1">
    <property type="entry name" value="HYBRID SIGNAL TRANSDUCTION HISTIDINE KINASE J"/>
    <property type="match status" value="1"/>
</dbReference>
<dbReference type="InterPro" id="IPR008207">
    <property type="entry name" value="Sig_transdc_His_kin_Hpt_dom"/>
</dbReference>
<dbReference type="SMART" id="SM00091">
    <property type="entry name" value="PAS"/>
    <property type="match status" value="2"/>
</dbReference>
<dbReference type="CDD" id="cd17546">
    <property type="entry name" value="REC_hyHK_CKI1_RcsC-like"/>
    <property type="match status" value="1"/>
</dbReference>
<dbReference type="eggNOG" id="COG2205">
    <property type="taxonomic scope" value="Bacteria"/>
</dbReference>
<dbReference type="Pfam" id="PF02518">
    <property type="entry name" value="HATPase_c"/>
    <property type="match status" value="1"/>
</dbReference>
<proteinExistence type="predicted"/>
<evidence type="ECO:0000256" key="2">
    <source>
        <dbReference type="ARBA" id="ARBA00004651"/>
    </source>
</evidence>
<dbReference type="PROSITE" id="PS50110">
    <property type="entry name" value="RESPONSE_REGULATORY"/>
    <property type="match status" value="1"/>
</dbReference>
<dbReference type="PROSITE" id="PS50112">
    <property type="entry name" value="PAS"/>
    <property type="match status" value="1"/>
</dbReference>
<evidence type="ECO:0000256" key="18">
    <source>
        <dbReference type="SAM" id="Coils"/>
    </source>
</evidence>
<evidence type="ECO:0000256" key="9">
    <source>
        <dbReference type="ARBA" id="ARBA00022777"/>
    </source>
</evidence>
<dbReference type="InterPro" id="IPR003660">
    <property type="entry name" value="HAMP_dom"/>
</dbReference>
<dbReference type="Proteomes" id="UP000030185">
    <property type="component" value="Unassembled WGS sequence"/>
</dbReference>
<dbReference type="SUPFAM" id="SSF55781">
    <property type="entry name" value="GAF domain-like"/>
    <property type="match status" value="1"/>
</dbReference>
<feature type="modified residue" description="Phosphohistidine" evidence="16">
    <location>
        <position position="1141"/>
    </location>
</feature>
<keyword evidence="18" id="KW-0175">Coiled coil</keyword>
<dbReference type="InterPro" id="IPR003661">
    <property type="entry name" value="HisK_dim/P_dom"/>
</dbReference>
<dbReference type="SUPFAM" id="SSF55785">
    <property type="entry name" value="PYP-like sensor domain (PAS domain)"/>
    <property type="match status" value="2"/>
</dbReference>
<feature type="transmembrane region" description="Helical" evidence="19">
    <location>
        <begin position="18"/>
        <end position="39"/>
    </location>
</feature>
<dbReference type="Gene3D" id="3.40.50.2300">
    <property type="match status" value="1"/>
</dbReference>
<keyword evidence="6" id="KW-0808">Transferase</keyword>
<dbReference type="SMART" id="SM00388">
    <property type="entry name" value="HisKA"/>
    <property type="match status" value="1"/>
</dbReference>
<feature type="domain" description="Response regulatory" evidence="21">
    <location>
        <begin position="952"/>
        <end position="1070"/>
    </location>
</feature>
<dbReference type="Pfam" id="PF08448">
    <property type="entry name" value="PAS_4"/>
    <property type="match status" value="2"/>
</dbReference>
<comment type="catalytic activity">
    <reaction evidence="1">
        <text>ATP + protein L-histidine = ADP + protein N-phospho-L-histidine.</text>
        <dbReference type="EC" id="2.7.13.3"/>
    </reaction>
</comment>
<gene>
    <name evidence="26" type="ORF">MYP_1948</name>
</gene>
<dbReference type="InterPro" id="IPR003018">
    <property type="entry name" value="GAF"/>
</dbReference>
<dbReference type="SUPFAM" id="SSF55874">
    <property type="entry name" value="ATPase domain of HSP90 chaperone/DNA topoisomerase II/histidine kinase"/>
    <property type="match status" value="1"/>
</dbReference>
<evidence type="ECO:0000256" key="10">
    <source>
        <dbReference type="ARBA" id="ARBA00022840"/>
    </source>
</evidence>
<dbReference type="PROSITE" id="PS50885">
    <property type="entry name" value="HAMP"/>
    <property type="match status" value="1"/>
</dbReference>
<dbReference type="SMART" id="SM00304">
    <property type="entry name" value="HAMP"/>
    <property type="match status" value="1"/>
</dbReference>
<dbReference type="Gene3D" id="1.20.120.160">
    <property type="entry name" value="HPT domain"/>
    <property type="match status" value="1"/>
</dbReference>
<feature type="domain" description="PAS" evidence="22">
    <location>
        <begin position="376"/>
        <end position="446"/>
    </location>
</feature>
<evidence type="ECO:0000256" key="12">
    <source>
        <dbReference type="ARBA" id="ARBA00023012"/>
    </source>
</evidence>
<evidence type="ECO:0000256" key="11">
    <source>
        <dbReference type="ARBA" id="ARBA00022989"/>
    </source>
</evidence>
<dbReference type="InterPro" id="IPR035965">
    <property type="entry name" value="PAS-like_dom_sf"/>
</dbReference>
<evidence type="ECO:0000313" key="26">
    <source>
        <dbReference type="EMBL" id="GAL84720.1"/>
    </source>
</evidence>
<evidence type="ECO:0000256" key="3">
    <source>
        <dbReference type="ARBA" id="ARBA00012438"/>
    </source>
</evidence>
<organism evidence="26 27">
    <name type="scientific">Sporocytophaga myxococcoides</name>
    <dbReference type="NCBI Taxonomy" id="153721"/>
    <lineage>
        <taxon>Bacteria</taxon>
        <taxon>Pseudomonadati</taxon>
        <taxon>Bacteroidota</taxon>
        <taxon>Cytophagia</taxon>
        <taxon>Cytophagales</taxon>
        <taxon>Cytophagaceae</taxon>
        <taxon>Sporocytophaga</taxon>
    </lineage>
</organism>
<dbReference type="FunFam" id="3.30.565.10:FF:000010">
    <property type="entry name" value="Sensor histidine kinase RcsC"/>
    <property type="match status" value="1"/>
</dbReference>
<evidence type="ECO:0000259" key="21">
    <source>
        <dbReference type="PROSITE" id="PS50110"/>
    </source>
</evidence>
<dbReference type="STRING" id="153721.MYP_1948"/>
<dbReference type="FunFam" id="1.10.287.130:FF:000002">
    <property type="entry name" value="Two-component osmosensing histidine kinase"/>
    <property type="match status" value="1"/>
</dbReference>
<dbReference type="EC" id="2.7.13.3" evidence="3"/>